<gene>
    <name evidence="1" type="ORF">QFC20_003715</name>
</gene>
<accession>A0ACC2W7M5</accession>
<organism evidence="1 2">
    <name type="scientific">Naganishia adeliensis</name>
    <dbReference type="NCBI Taxonomy" id="92952"/>
    <lineage>
        <taxon>Eukaryota</taxon>
        <taxon>Fungi</taxon>
        <taxon>Dikarya</taxon>
        <taxon>Basidiomycota</taxon>
        <taxon>Agaricomycotina</taxon>
        <taxon>Tremellomycetes</taxon>
        <taxon>Filobasidiales</taxon>
        <taxon>Filobasidiaceae</taxon>
        <taxon>Naganishia</taxon>
    </lineage>
</organism>
<evidence type="ECO:0000313" key="2">
    <source>
        <dbReference type="Proteomes" id="UP001230649"/>
    </source>
</evidence>
<dbReference type="EMBL" id="JASBWS010000036">
    <property type="protein sequence ID" value="KAJ9107770.1"/>
    <property type="molecule type" value="Genomic_DNA"/>
</dbReference>
<keyword evidence="2" id="KW-1185">Reference proteome</keyword>
<name>A0ACC2W7M5_9TREE</name>
<sequence length="255" mass="28352">MSSSAINARKVDGENSVLTHTDEQMEKWIDATVGGGAYLEYLVRSHFAIIQNWQTRQDEGCVSAESRQEAANMLLRWLGLNKELRVHRTGVEGVELDSATAKGIADDTIEFAAEFSEDESQEKACSDNRKSEFLSDETPSIVERLLALYVLGDSTEVQGHEAALSNEFQQNVNIWKQAIVDRATVDMRQSIEIIAGMVEHGQGKTVGDGRLRTALAWRKQWDEFTSWKSPPCPSICPSGRSFLSRTASYGTTSQM</sequence>
<dbReference type="Proteomes" id="UP001230649">
    <property type="component" value="Unassembled WGS sequence"/>
</dbReference>
<comment type="caution">
    <text evidence="1">The sequence shown here is derived from an EMBL/GenBank/DDBJ whole genome shotgun (WGS) entry which is preliminary data.</text>
</comment>
<reference evidence="1" key="1">
    <citation type="submission" date="2023-04" db="EMBL/GenBank/DDBJ databases">
        <title>Draft Genome sequencing of Naganishia species isolated from polar environments using Oxford Nanopore Technology.</title>
        <authorList>
            <person name="Leo P."/>
            <person name="Venkateswaran K."/>
        </authorList>
    </citation>
    <scope>NUCLEOTIDE SEQUENCE</scope>
    <source>
        <strain evidence="1">MNA-CCFEE 5262</strain>
    </source>
</reference>
<evidence type="ECO:0000313" key="1">
    <source>
        <dbReference type="EMBL" id="KAJ9107770.1"/>
    </source>
</evidence>
<proteinExistence type="predicted"/>
<protein>
    <submittedName>
        <fullName evidence="1">Uncharacterized protein</fullName>
    </submittedName>
</protein>